<dbReference type="OrthoDB" id="5859331at2"/>
<dbReference type="PANTHER" id="PTHR30385">
    <property type="entry name" value="SIGMA FACTOR F FLAGELLAR"/>
    <property type="match status" value="1"/>
</dbReference>
<dbReference type="RefSeq" id="WP_102967157.1">
    <property type="nucleotide sequence ID" value="NZ_JAPWHJ010000006.1"/>
</dbReference>
<evidence type="ECO:0000259" key="6">
    <source>
        <dbReference type="Pfam" id="PF08281"/>
    </source>
</evidence>
<dbReference type="GO" id="GO:0003677">
    <property type="term" value="F:DNA binding"/>
    <property type="evidence" value="ECO:0007669"/>
    <property type="project" value="UniProtKB-KW"/>
</dbReference>
<keyword evidence="2" id="KW-0731">Sigma factor</keyword>
<dbReference type="NCBIfam" id="TIGR02937">
    <property type="entry name" value="sigma70-ECF"/>
    <property type="match status" value="1"/>
</dbReference>
<dbReference type="Pfam" id="PF04542">
    <property type="entry name" value="Sigma70_r2"/>
    <property type="match status" value="1"/>
</dbReference>
<dbReference type="EMBL" id="POSK01000018">
    <property type="protein sequence ID" value="PNI01846.1"/>
    <property type="molecule type" value="Genomic_DNA"/>
</dbReference>
<accession>A0A2J8HU88</accession>
<dbReference type="InterPro" id="IPR007627">
    <property type="entry name" value="RNA_pol_sigma70_r2"/>
</dbReference>
<dbReference type="InterPro" id="IPR013249">
    <property type="entry name" value="RNA_pol_sigma70_r4_t2"/>
</dbReference>
<sequence length="231" mass="26555">MLLGKQAYQKTELQPTAHRHAIESAAIHSNLPLINRSLKRYRGAVDEDTLEDLRQTALITFVTELRKFDHIVNEDFIKSVTVRMRGAIIDELRSRDYLSRDNRTLANNIKKAESALMGQLGRTPRQSEICKVLNITAQEYLDAMSDLVLSDDIELYDSVDNSEEDNKEELALFIQQELEKLPEEVQRVMYLMYVMGLSTQETALALEISEVKVHRLKHKGVEVIKSRAERI</sequence>
<protein>
    <submittedName>
        <fullName evidence="7">RNA polymerase subunit sigma</fullName>
    </submittedName>
</protein>
<evidence type="ECO:0000259" key="5">
    <source>
        <dbReference type="Pfam" id="PF04542"/>
    </source>
</evidence>
<dbReference type="SUPFAM" id="SSF88659">
    <property type="entry name" value="Sigma3 and sigma4 domains of RNA polymerase sigma factors"/>
    <property type="match status" value="2"/>
</dbReference>
<proteinExistence type="predicted"/>
<dbReference type="Gene3D" id="1.10.1740.10">
    <property type="match status" value="1"/>
</dbReference>
<dbReference type="InterPro" id="IPR036388">
    <property type="entry name" value="WH-like_DNA-bd_sf"/>
</dbReference>
<dbReference type="GO" id="GO:0006352">
    <property type="term" value="P:DNA-templated transcription initiation"/>
    <property type="evidence" value="ECO:0007669"/>
    <property type="project" value="InterPro"/>
</dbReference>
<evidence type="ECO:0000313" key="7">
    <source>
        <dbReference type="EMBL" id="PNI01846.1"/>
    </source>
</evidence>
<gene>
    <name evidence="7" type="ORF">C1N32_19670</name>
</gene>
<dbReference type="InterPro" id="IPR014284">
    <property type="entry name" value="RNA_pol_sigma-70_dom"/>
</dbReference>
<keyword evidence="4" id="KW-0804">Transcription</keyword>
<feature type="domain" description="RNA polymerase sigma-70 region 2" evidence="5">
    <location>
        <begin position="27"/>
        <end position="96"/>
    </location>
</feature>
<dbReference type="Pfam" id="PF08281">
    <property type="entry name" value="Sigma70_r4_2"/>
    <property type="match status" value="1"/>
</dbReference>
<dbReference type="Proteomes" id="UP000236449">
    <property type="component" value="Unassembled WGS sequence"/>
</dbReference>
<reference evidence="7 8" key="1">
    <citation type="submission" date="2018-01" db="EMBL/GenBank/DDBJ databases">
        <title>Draft genome sequences of six Vibrio diazotrophicus strains isolated from deep-sea sediments of the Baltic Sea.</title>
        <authorList>
            <person name="Castillo D."/>
            <person name="Vandieken V."/>
            <person name="Chiang O."/>
            <person name="Middelboe M."/>
        </authorList>
    </citation>
    <scope>NUCLEOTIDE SEQUENCE [LARGE SCALE GENOMIC DNA]</scope>
    <source>
        <strain evidence="7 8">60.27F</strain>
    </source>
</reference>
<keyword evidence="3" id="KW-0238">DNA-binding</keyword>
<evidence type="ECO:0000256" key="4">
    <source>
        <dbReference type="ARBA" id="ARBA00023163"/>
    </source>
</evidence>
<organism evidence="7 8">
    <name type="scientific">Vibrio diazotrophicus</name>
    <dbReference type="NCBI Taxonomy" id="685"/>
    <lineage>
        <taxon>Bacteria</taxon>
        <taxon>Pseudomonadati</taxon>
        <taxon>Pseudomonadota</taxon>
        <taxon>Gammaproteobacteria</taxon>
        <taxon>Vibrionales</taxon>
        <taxon>Vibrionaceae</taxon>
        <taxon>Vibrio</taxon>
    </lineage>
</organism>
<comment type="caution">
    <text evidence="7">The sequence shown here is derived from an EMBL/GenBank/DDBJ whole genome shotgun (WGS) entry which is preliminary data.</text>
</comment>
<evidence type="ECO:0000313" key="8">
    <source>
        <dbReference type="Proteomes" id="UP000236449"/>
    </source>
</evidence>
<evidence type="ECO:0000256" key="3">
    <source>
        <dbReference type="ARBA" id="ARBA00023125"/>
    </source>
</evidence>
<feature type="domain" description="RNA polymerase sigma factor 70 region 4 type 2" evidence="6">
    <location>
        <begin position="174"/>
        <end position="220"/>
    </location>
</feature>
<evidence type="ECO:0000256" key="2">
    <source>
        <dbReference type="ARBA" id="ARBA00023082"/>
    </source>
</evidence>
<dbReference type="SUPFAM" id="SSF88946">
    <property type="entry name" value="Sigma2 domain of RNA polymerase sigma factors"/>
    <property type="match status" value="1"/>
</dbReference>
<evidence type="ECO:0000256" key="1">
    <source>
        <dbReference type="ARBA" id="ARBA00023015"/>
    </source>
</evidence>
<dbReference type="InterPro" id="IPR013324">
    <property type="entry name" value="RNA_pol_sigma_r3/r4-like"/>
</dbReference>
<dbReference type="Gene3D" id="1.10.10.10">
    <property type="entry name" value="Winged helix-like DNA-binding domain superfamily/Winged helix DNA-binding domain"/>
    <property type="match status" value="2"/>
</dbReference>
<name>A0A2J8HU88_VIBDI</name>
<dbReference type="InterPro" id="IPR013325">
    <property type="entry name" value="RNA_pol_sigma_r2"/>
</dbReference>
<keyword evidence="1" id="KW-0805">Transcription regulation</keyword>
<dbReference type="AlphaFoldDB" id="A0A2J8HU88"/>
<dbReference type="GO" id="GO:0016987">
    <property type="term" value="F:sigma factor activity"/>
    <property type="evidence" value="ECO:0007669"/>
    <property type="project" value="UniProtKB-KW"/>
</dbReference>